<dbReference type="AlphaFoldDB" id="A0A438DEQ4"/>
<comment type="caution">
    <text evidence="1">The sequence shown here is derived from an EMBL/GenBank/DDBJ whole genome shotgun (WGS) entry which is preliminary data.</text>
</comment>
<reference evidence="1 2" key="1">
    <citation type="journal article" date="2018" name="PLoS Genet.">
        <title>Population sequencing reveals clonal diversity and ancestral inbreeding in the grapevine cultivar Chardonnay.</title>
        <authorList>
            <person name="Roach M.J."/>
            <person name="Johnson D.L."/>
            <person name="Bohlmann J."/>
            <person name="van Vuuren H.J."/>
            <person name="Jones S.J."/>
            <person name="Pretorius I.S."/>
            <person name="Schmidt S.A."/>
            <person name="Borneman A.R."/>
        </authorList>
    </citation>
    <scope>NUCLEOTIDE SEQUENCE [LARGE SCALE GENOMIC DNA]</scope>
    <source>
        <strain evidence="2">cv. Chardonnay</strain>
        <tissue evidence="1">Leaf</tissue>
    </source>
</reference>
<accession>A0A438DEQ4</accession>
<evidence type="ECO:0000313" key="2">
    <source>
        <dbReference type="Proteomes" id="UP000288805"/>
    </source>
</evidence>
<sequence length="666" mass="74938">MVTAGRATCIVFSDDDLPPGGLDHTRPLYISISCSGRQVTYVFLDNGSALNACPLAIAIALGYAPSNFGPSDSCPIGVSADSCPAGAPWMREKKSIPWRVRFTGVVPHAKDIAPPLTKPQPFKVIFNLGLPFSSSQEINNGCLLGVQKLTKCWQFQKILPQSHLPEARKGSILGFRQQKSDVKYLPMSVANIGMLQGSFRKRKWCLRDFADTQEGLRNHFATKGYSRRAAKLASILRFLAFPLAAYIGQLQEEIHHTVQKGCEITSQQKGDFATLCKMLPSAWTCINWTSESAPKVATMTVIKNMLHGRFSLLFLLAFRIYSWQMTSKLCPRFLITLLNLELLVRAYDSTRREVIGTLEIELLIAGAIPSSLHQNLKFIHDGQISHNDDDLFLTGFTFDEVQTLEIEDFCRDFVAMSFDQHDSIVVLDMMRNMSYLPVMRLRQCQHGPSEFMAIPDHDVPFGLRFIPIKVDYRYMARLHKERVRALLTHTPFDYLIHPYTMSSADYFVRVLELQSHLDGIIRGLSTVQEAELQYRVSLMTLYFSDEVDEHGTFVEIGDIGDGVVPRDEYIDEMLAISMSQIDGIVQPKLASPFDLFGVFTIEVFEEIQIAPASEFSDDVILVDDLFDSPIGPVEEAFDFVDPPLSFDVIHAQLVSQLIRVQLVLLD</sequence>
<evidence type="ECO:0000313" key="1">
    <source>
        <dbReference type="EMBL" id="RVW33918.1"/>
    </source>
</evidence>
<organism evidence="1 2">
    <name type="scientific">Vitis vinifera</name>
    <name type="common">Grape</name>
    <dbReference type="NCBI Taxonomy" id="29760"/>
    <lineage>
        <taxon>Eukaryota</taxon>
        <taxon>Viridiplantae</taxon>
        <taxon>Streptophyta</taxon>
        <taxon>Embryophyta</taxon>
        <taxon>Tracheophyta</taxon>
        <taxon>Spermatophyta</taxon>
        <taxon>Magnoliopsida</taxon>
        <taxon>eudicotyledons</taxon>
        <taxon>Gunneridae</taxon>
        <taxon>Pentapetalae</taxon>
        <taxon>rosids</taxon>
        <taxon>Vitales</taxon>
        <taxon>Vitaceae</taxon>
        <taxon>Viteae</taxon>
        <taxon>Vitis</taxon>
    </lineage>
</organism>
<name>A0A438DEQ4_VITVI</name>
<dbReference type="Proteomes" id="UP000288805">
    <property type="component" value="Unassembled WGS sequence"/>
</dbReference>
<dbReference type="EMBL" id="QGNW01001662">
    <property type="protein sequence ID" value="RVW33918.1"/>
    <property type="molecule type" value="Genomic_DNA"/>
</dbReference>
<proteinExistence type="predicted"/>
<gene>
    <name evidence="1" type="ORF">CK203_082970</name>
</gene>
<protein>
    <submittedName>
        <fullName evidence="1">Uncharacterized protein</fullName>
    </submittedName>
</protein>